<feature type="region of interest" description="Disordered" evidence="1">
    <location>
        <begin position="550"/>
        <end position="569"/>
    </location>
</feature>
<accession>A0ABP0IGL7</accession>
<dbReference type="EMBL" id="CAXAMM010003936">
    <property type="protein sequence ID" value="CAK9001746.1"/>
    <property type="molecule type" value="Genomic_DNA"/>
</dbReference>
<name>A0ABP0IGL7_9DINO</name>
<protein>
    <submittedName>
        <fullName evidence="2">Sodium/hydrogen exchanger 3</fullName>
    </submittedName>
</protein>
<feature type="region of interest" description="Disordered" evidence="1">
    <location>
        <begin position="423"/>
        <end position="474"/>
    </location>
</feature>
<dbReference type="Proteomes" id="UP001642464">
    <property type="component" value="Unassembled WGS sequence"/>
</dbReference>
<keyword evidence="3" id="KW-1185">Reference proteome</keyword>
<organism evidence="2 3">
    <name type="scientific">Durusdinium trenchii</name>
    <dbReference type="NCBI Taxonomy" id="1381693"/>
    <lineage>
        <taxon>Eukaryota</taxon>
        <taxon>Sar</taxon>
        <taxon>Alveolata</taxon>
        <taxon>Dinophyceae</taxon>
        <taxon>Suessiales</taxon>
        <taxon>Symbiodiniaceae</taxon>
        <taxon>Durusdinium</taxon>
    </lineage>
</organism>
<feature type="region of interest" description="Disordered" evidence="1">
    <location>
        <begin position="1062"/>
        <end position="1097"/>
    </location>
</feature>
<evidence type="ECO:0000313" key="3">
    <source>
        <dbReference type="Proteomes" id="UP001642464"/>
    </source>
</evidence>
<gene>
    <name evidence="2" type="ORF">SCF082_LOCUS7065</name>
</gene>
<feature type="compositionally biased region" description="Basic and acidic residues" evidence="1">
    <location>
        <begin position="423"/>
        <end position="451"/>
    </location>
</feature>
<evidence type="ECO:0000256" key="1">
    <source>
        <dbReference type="SAM" id="MobiDB-lite"/>
    </source>
</evidence>
<comment type="caution">
    <text evidence="2">The sequence shown here is derived from an EMBL/GenBank/DDBJ whole genome shotgun (WGS) entry which is preliminary data.</text>
</comment>
<sequence length="1396" mass="158244">MVQWGELARGLAVDLSKLGVSWVVDLQRTRGSDGGETWSCGKQKSWLEQELEHCRDLASKSVVCEKALGQFAGESLVSLLISFFVGLIAGILMSPDRDVETTVLEVGGTYTEVRATEERRLPRGVREDDTYLPRHSDKGEFSREEWKRLILIQERAAEARLQRRRVEGKVDGERKVSALRQRMAEASGGEAEEETEESVWLVIYRSGSGDLGAECEPPEDAHENVVNGKSFTLFSRGGEEFLSRKVPLKQVADMKKLFEGRSKAEESDRDVRILALVFDAAEERYRTLQEAVPEYDEIKYGDYPLQGPRTMFRDVKQLRRTGQDFVIHHEAWVKKSGRSSICRALHLMMVYDQLNLPGLAPAEALNRRRALIEHAHSGRPDTPSYEGAEDFMGIKDTADGSLVDPALLQFTAKRQAAKAEIMKQSRLAAEERKAAHKKGDGKGDKDKESRGALETPTYSRARAHGPGQGPETFLGAKQFSKEPLGHHGDIFPMPLPMDRGFPGSETSLSSRRSRQRVHRRRVLLEREIGTVRALDVMAGFEDEQRWPTNPLSQVQEARPAPVDQSLGAGSLPSYVPEKLSLPRGQGKPVDLRTILPPREKWQLENFETEMLLSPEEMVGNKKKFFFNDCYLDPQLRFNSDVYHKFIANLELSRLLDYTATPRVGGSRAERYFLAQEDVKDFFYRLAISRDLSEFFCLPAVDLQKLKGLARRSLPEAGHLRDRHPAPRIGAGPGHVERAMLIYADNNNHLGFSGPRVHEAQKVMMDALHSHGLDTHDIQESATLAESLGVRIDGLGGRVGPTPARDWRLDRALWALTTRPVISGEQLQVIIGHMTVRALLHRGLMGILRHAYVFIDECYSARTRLWPSVAKELSLFRNLMPLATGDIKSPWDTRVMCTDASLSGSAVLETQLSSMEASSIGRWDERWRFRREDGAQVAPREVALDSSMVFEDVSTVLPLVDGEVFGDLEVDARRILEALRHACKDRYRHGHRLVIFNDNMGTVLAIQKGRCRNYSLLRIIRRCAAYSLAAGIRCSVRWVPSERNVADKDSRCWEEERAAANSSRERKGCETKGRSFQPCRSEEGQRQVDEPGAGGQGLEGAQPVEVCFEEQREGKAPLEKGLRMMLKASKSKIERARQRQRKYGKKLRASRGEMSLLEMNSVKEPTRKDYSRRLDEFYDFVVINHIPVDTEEELDTALCEYADHMPSFEALEFFRPEAARAGELRLPHFKKAMKGWRRLAPTQTRMPMVEFAKTCISGLMMSQGWHEMALYNEVTYSTYARPGEMLRVMAVDVAPKNSQFNHHVIVLSPFERGVSSKTGIFDEVLVMDDVRMPQLGDLLVEWARRRMNKEGEEAKRWSFNLQPFGEMIRRDFPKWFRGGSFPVPAQLQRRLGDHFKI</sequence>
<proteinExistence type="predicted"/>
<feature type="compositionally biased region" description="Basic and acidic residues" evidence="1">
    <location>
        <begin position="1062"/>
        <end position="1072"/>
    </location>
</feature>
<evidence type="ECO:0000313" key="2">
    <source>
        <dbReference type="EMBL" id="CAK9001746.1"/>
    </source>
</evidence>
<feature type="compositionally biased region" description="Basic and acidic residues" evidence="1">
    <location>
        <begin position="1079"/>
        <end position="1088"/>
    </location>
</feature>
<reference evidence="2 3" key="1">
    <citation type="submission" date="2024-02" db="EMBL/GenBank/DDBJ databases">
        <authorList>
            <person name="Chen Y."/>
            <person name="Shah S."/>
            <person name="Dougan E. K."/>
            <person name="Thang M."/>
            <person name="Chan C."/>
        </authorList>
    </citation>
    <scope>NUCLEOTIDE SEQUENCE [LARGE SCALE GENOMIC DNA]</scope>
</reference>